<protein>
    <recommendedName>
        <fullName evidence="1">DUF7281 domain-containing protein</fullName>
    </recommendedName>
</protein>
<dbReference type="InterPro" id="IPR055705">
    <property type="entry name" value="DUF7281"/>
</dbReference>
<gene>
    <name evidence="2" type="ORF">ONT16_08310</name>
</gene>
<accession>A0AAP3BBX8</accession>
<proteinExistence type="predicted"/>
<name>A0AAP3BBX8_9BACT</name>
<dbReference type="AlphaFoldDB" id="A0AAP3BBX8"/>
<evidence type="ECO:0000313" key="3">
    <source>
        <dbReference type="Proteomes" id="UP001209344"/>
    </source>
</evidence>
<evidence type="ECO:0000259" key="1">
    <source>
        <dbReference type="Pfam" id="PF23947"/>
    </source>
</evidence>
<dbReference type="Proteomes" id="UP001209344">
    <property type="component" value="Unassembled WGS sequence"/>
</dbReference>
<evidence type="ECO:0000313" key="2">
    <source>
        <dbReference type="EMBL" id="MCW4128255.1"/>
    </source>
</evidence>
<feature type="domain" description="DUF7281" evidence="1">
    <location>
        <begin position="22"/>
        <end position="131"/>
    </location>
</feature>
<dbReference type="Pfam" id="PF23947">
    <property type="entry name" value="DUF7281"/>
    <property type="match status" value="1"/>
</dbReference>
<dbReference type="RefSeq" id="WP_264966064.1">
    <property type="nucleotide sequence ID" value="NZ_JAPDVK010000002.1"/>
</dbReference>
<organism evidence="2 3">
    <name type="scientific">Segatella copri</name>
    <dbReference type="NCBI Taxonomy" id="165179"/>
    <lineage>
        <taxon>Bacteria</taxon>
        <taxon>Pseudomonadati</taxon>
        <taxon>Bacteroidota</taxon>
        <taxon>Bacteroidia</taxon>
        <taxon>Bacteroidales</taxon>
        <taxon>Prevotellaceae</taxon>
        <taxon>Segatella</taxon>
    </lineage>
</organism>
<sequence length="135" mass="16198">MENAENFMQIRKQRWLFDAQFPGKQLLFLCRYPQENLENLRSWLLRIPNRYVHFGDFDLAGVHIYLSEFYAHLGNRSSVLVPSDIEERLAEGNAALYNQQYDRFRNMAVTDVCLHPLVNMIHHYRRGYEQEGYIR</sequence>
<comment type="caution">
    <text evidence="2">The sequence shown here is derived from an EMBL/GenBank/DDBJ whole genome shotgun (WGS) entry which is preliminary data.</text>
</comment>
<reference evidence="2" key="1">
    <citation type="submission" date="2022-11" db="EMBL/GenBank/DDBJ databases">
        <title>Genomic repertoires linked with pathogenic potency of arthritogenic Prevotella copri isolated from the gut of rheumatoid arthritis patients.</title>
        <authorList>
            <person name="Nii T."/>
            <person name="Maeda Y."/>
            <person name="Motooka D."/>
            <person name="Naito M."/>
            <person name="Matsumoto Y."/>
            <person name="Ogawa T."/>
            <person name="Oguro-Igashira E."/>
            <person name="Kishikawa T."/>
            <person name="Yamashita M."/>
            <person name="Koizumi S."/>
            <person name="Kurakawa T."/>
            <person name="Okumura R."/>
            <person name="Kayama H."/>
            <person name="Murakami M."/>
            <person name="Sakaguchi T."/>
            <person name="Das B."/>
            <person name="Nakamura S."/>
            <person name="Okada Y."/>
            <person name="Kumanogoh A."/>
            <person name="Takeda K."/>
        </authorList>
    </citation>
    <scope>NUCLEOTIDE SEQUENCE</scope>
    <source>
        <strain evidence="2">F3-75</strain>
    </source>
</reference>
<dbReference type="EMBL" id="JAPDVK010000002">
    <property type="protein sequence ID" value="MCW4128255.1"/>
    <property type="molecule type" value="Genomic_DNA"/>
</dbReference>